<evidence type="ECO:0000313" key="3">
    <source>
        <dbReference type="Proteomes" id="UP000634647"/>
    </source>
</evidence>
<reference evidence="2" key="1">
    <citation type="journal article" date="2014" name="Int. J. Syst. Evol. Microbiol.">
        <title>Complete genome sequence of Corynebacterium casei LMG S-19264T (=DSM 44701T), isolated from a smear-ripened cheese.</title>
        <authorList>
            <consortium name="US DOE Joint Genome Institute (JGI-PGF)"/>
            <person name="Walter F."/>
            <person name="Albersmeier A."/>
            <person name="Kalinowski J."/>
            <person name="Ruckert C."/>
        </authorList>
    </citation>
    <scope>NUCLEOTIDE SEQUENCE</scope>
    <source>
        <strain evidence="2">CGMCC 1.10859</strain>
    </source>
</reference>
<dbReference type="AlphaFoldDB" id="A0AAN4UQ36"/>
<name>A0AAN4UQ36_9RHOB</name>
<organism evidence="2 3">
    <name type="scientific">Allgaiera indica</name>
    <dbReference type="NCBI Taxonomy" id="765699"/>
    <lineage>
        <taxon>Bacteria</taxon>
        <taxon>Pseudomonadati</taxon>
        <taxon>Pseudomonadota</taxon>
        <taxon>Alphaproteobacteria</taxon>
        <taxon>Rhodobacterales</taxon>
        <taxon>Paracoccaceae</taxon>
        <taxon>Allgaiera</taxon>
    </lineage>
</organism>
<evidence type="ECO:0000256" key="1">
    <source>
        <dbReference type="SAM" id="MobiDB-lite"/>
    </source>
</evidence>
<dbReference type="EMBL" id="BNAB01000004">
    <property type="protein sequence ID" value="GHE00428.1"/>
    <property type="molecule type" value="Genomic_DNA"/>
</dbReference>
<proteinExistence type="predicted"/>
<feature type="region of interest" description="Disordered" evidence="1">
    <location>
        <begin position="50"/>
        <end position="92"/>
    </location>
</feature>
<accession>A0AAN4UQ36</accession>
<comment type="caution">
    <text evidence="2">The sequence shown here is derived from an EMBL/GenBank/DDBJ whole genome shotgun (WGS) entry which is preliminary data.</text>
</comment>
<sequence length="92" mass="10024">MFTVSAWATETPDSAIAETAAVASRIFFFDIVDITSILRFRRRNIRASMLPQPATGCPGSGSMAGPRRIGAKLPVPRGRTRQVPAVRREIVP</sequence>
<gene>
    <name evidence="2" type="ORF">GCM10008024_11890</name>
</gene>
<protein>
    <submittedName>
        <fullName evidence="2">Uncharacterized protein</fullName>
    </submittedName>
</protein>
<evidence type="ECO:0000313" key="2">
    <source>
        <dbReference type="EMBL" id="GHE00428.1"/>
    </source>
</evidence>
<reference evidence="2" key="2">
    <citation type="submission" date="2023-06" db="EMBL/GenBank/DDBJ databases">
        <authorList>
            <person name="Sun Q."/>
            <person name="Zhou Y."/>
        </authorList>
    </citation>
    <scope>NUCLEOTIDE SEQUENCE</scope>
    <source>
        <strain evidence="2">CGMCC 1.10859</strain>
    </source>
</reference>
<dbReference type="Proteomes" id="UP000634647">
    <property type="component" value="Unassembled WGS sequence"/>
</dbReference>